<reference evidence="1 2" key="1">
    <citation type="journal article" date="2015" name="Genome Announc.">
        <title>Complete Genome Sequence of the Type Strain Corynebacterium mustelae DSM 45274, Isolated from Various Tissues of a Male Ferret with Lethal Sepsis.</title>
        <authorList>
            <person name="Ruckert C."/>
            <person name="Eimer J."/>
            <person name="Winkler A."/>
            <person name="Tauch A."/>
        </authorList>
    </citation>
    <scope>NUCLEOTIDE SEQUENCE [LARGE SCALE GENOMIC DNA]</scope>
    <source>
        <strain evidence="1 2">DSM 45274</strain>
    </source>
</reference>
<dbReference type="OrthoDB" id="179194at2"/>
<dbReference type="AlphaFoldDB" id="A0A0G3H1C6"/>
<protein>
    <recommendedName>
        <fullName evidence="3">Phenazine antibiotic biosynthesis protein</fullName>
    </recommendedName>
</protein>
<dbReference type="EMBL" id="CP011542">
    <property type="protein sequence ID" value="AKK07191.1"/>
    <property type="molecule type" value="Genomic_DNA"/>
</dbReference>
<dbReference type="KEGG" id="cmv:CMUST_14490"/>
<evidence type="ECO:0000313" key="1">
    <source>
        <dbReference type="EMBL" id="AKK07191.1"/>
    </source>
</evidence>
<evidence type="ECO:0000313" key="2">
    <source>
        <dbReference type="Proteomes" id="UP000035199"/>
    </source>
</evidence>
<name>A0A0G3H1C6_9CORY</name>
<accession>A0A0G3H1C6</accession>
<dbReference type="STRING" id="571915.CMUST_14490"/>
<dbReference type="Proteomes" id="UP000035199">
    <property type="component" value="Chromosome"/>
</dbReference>
<reference evidence="2" key="2">
    <citation type="submission" date="2015-05" db="EMBL/GenBank/DDBJ databases">
        <title>Complete genome sequence of Corynebacterium mustelae DSM 45274, isolated from various tissues of a male ferret with lethal sepsis.</title>
        <authorList>
            <person name="Ruckert C."/>
            <person name="Albersmeier A."/>
            <person name="Winkler A."/>
            <person name="Tauch A."/>
        </authorList>
    </citation>
    <scope>NUCLEOTIDE SEQUENCE [LARGE SCALE GENOMIC DNA]</scope>
    <source>
        <strain evidence="2">DSM 45274</strain>
    </source>
</reference>
<evidence type="ECO:0008006" key="3">
    <source>
        <dbReference type="Google" id="ProtNLM"/>
    </source>
</evidence>
<dbReference type="PATRIC" id="fig|571915.4.peg.3114"/>
<proteinExistence type="predicted"/>
<dbReference type="Gene3D" id="3.40.50.12780">
    <property type="entry name" value="N-terminal domain of ligase-like"/>
    <property type="match status" value="1"/>
</dbReference>
<gene>
    <name evidence="1" type="ORF">CMUST_14490</name>
</gene>
<keyword evidence="2" id="KW-1185">Reference proteome</keyword>
<organism evidence="1 2">
    <name type="scientific">Corynebacterium mustelae</name>
    <dbReference type="NCBI Taxonomy" id="571915"/>
    <lineage>
        <taxon>Bacteria</taxon>
        <taxon>Bacillati</taxon>
        <taxon>Actinomycetota</taxon>
        <taxon>Actinomycetes</taxon>
        <taxon>Mycobacteriales</taxon>
        <taxon>Corynebacteriaceae</taxon>
        <taxon>Corynebacterium</taxon>
    </lineage>
</organism>
<dbReference type="SUPFAM" id="SSF56801">
    <property type="entry name" value="Acetyl-CoA synthetase-like"/>
    <property type="match status" value="1"/>
</dbReference>
<dbReference type="InterPro" id="IPR042099">
    <property type="entry name" value="ANL_N_sf"/>
</dbReference>
<dbReference type="RefSeq" id="WP_047263070.1">
    <property type="nucleotide sequence ID" value="NZ_CP011542.1"/>
</dbReference>
<sequence length="344" mass="38730">MKTYADHVHKMVDWHTSDSTGSKYWISRKLSGWSRELIVKWFLDGVPPKGFSELEKDFRTRPIEDFIPSGIAKTKIAGFFESGGTTGVPKRVILGEEWANELIDWSASRMLEWGHHPGRNWLVSVPTGPHVVGELSIRGARKEGAQAFRIDVDPRWAKNAASYGGNVDGYSQHLIDQMKNVLLTQDVGCIITTPPILQNLVRDNQLVDVINENHISIRWGGMPFDNESEMFMRDVIFPRLPFFGVLGNTMTLGFGVEVPVDLSSKKTEQWFSFHAPFTKLFICGEDEDAFWETGEGRLAYAHASKTHLYPPMPDRDFGIIAADGLVSLSNQQIVAKENFINGVY</sequence>